<feature type="transmembrane region" description="Helical" evidence="24">
    <location>
        <begin position="165"/>
        <end position="186"/>
    </location>
</feature>
<evidence type="ECO:0000256" key="2">
    <source>
        <dbReference type="ARBA" id="ARBA00004651"/>
    </source>
</evidence>
<comment type="similarity">
    <text evidence="5">Belongs to the CDS family.</text>
</comment>
<proteinExistence type="inferred from homology"/>
<gene>
    <name evidence="25" type="ORF">FEM03_23735</name>
</gene>
<evidence type="ECO:0000256" key="7">
    <source>
        <dbReference type="ARBA" id="ARBA00019373"/>
    </source>
</evidence>
<keyword evidence="14" id="KW-0443">Lipid metabolism</keyword>
<evidence type="ECO:0000256" key="14">
    <source>
        <dbReference type="ARBA" id="ARBA00023098"/>
    </source>
</evidence>
<keyword evidence="17" id="KW-1208">Phospholipid metabolism</keyword>
<feature type="transmembrane region" description="Helical" evidence="24">
    <location>
        <begin position="135"/>
        <end position="153"/>
    </location>
</feature>
<keyword evidence="10" id="KW-0808">Transferase</keyword>
<keyword evidence="26" id="KW-1185">Reference proteome</keyword>
<evidence type="ECO:0000256" key="16">
    <source>
        <dbReference type="ARBA" id="ARBA00023209"/>
    </source>
</evidence>
<evidence type="ECO:0000256" key="6">
    <source>
        <dbReference type="ARBA" id="ARBA00012487"/>
    </source>
</evidence>
<name>A0A5R8K797_9BACT</name>
<evidence type="ECO:0000313" key="25">
    <source>
        <dbReference type="EMBL" id="TLD68222.1"/>
    </source>
</evidence>
<evidence type="ECO:0000256" key="21">
    <source>
        <dbReference type="ARBA" id="ARBA00032396"/>
    </source>
</evidence>
<accession>A0A5R8K797</accession>
<evidence type="ECO:0000313" key="26">
    <source>
        <dbReference type="Proteomes" id="UP000306196"/>
    </source>
</evidence>
<keyword evidence="13 24" id="KW-1133">Transmembrane helix</keyword>
<dbReference type="Proteomes" id="UP000306196">
    <property type="component" value="Unassembled WGS sequence"/>
</dbReference>
<keyword evidence="9" id="KW-0444">Lipid biosynthesis</keyword>
<keyword evidence="15 24" id="KW-0472">Membrane</keyword>
<evidence type="ECO:0000256" key="9">
    <source>
        <dbReference type="ARBA" id="ARBA00022516"/>
    </source>
</evidence>
<evidence type="ECO:0000256" key="22">
    <source>
        <dbReference type="ARBA" id="ARBA00032743"/>
    </source>
</evidence>
<keyword evidence="8" id="KW-1003">Cell membrane</keyword>
<feature type="transmembrane region" description="Helical" evidence="24">
    <location>
        <begin position="20"/>
        <end position="38"/>
    </location>
</feature>
<sequence>MPDVMSPVPPATSPSKGKVFLSRLVSTVFLWATLTVALWLDLDWLLLGMMAVVGVLGTWEYVRLQREDEGAGAYSKLVVILSAGYWAALLGWYAFTENVGAALWWLDAALLVIGGQAVFFMAFRQGLEGEKTLRRVFNGFFAMVYTIFLWGFMAKLLLAGEAANGSMLVLTVILVTKFGDMGAYLFGSWLGKHKMVPHISPAKTWEGFGGAVFSSCLGMAIMLLVLEPGTLEPFGNFEAMALAPFIAVLGVMGDLAESVLKRCHHIKDSGHKLPGIGGILDLTDSLLFTVPVVYLFIILFA</sequence>
<evidence type="ECO:0000256" key="13">
    <source>
        <dbReference type="ARBA" id="ARBA00022989"/>
    </source>
</evidence>
<evidence type="ECO:0000256" key="3">
    <source>
        <dbReference type="ARBA" id="ARBA00005119"/>
    </source>
</evidence>
<evidence type="ECO:0000256" key="15">
    <source>
        <dbReference type="ARBA" id="ARBA00023136"/>
    </source>
</evidence>
<comment type="pathway">
    <text evidence="3">Phospholipid metabolism; CDP-diacylglycerol biosynthesis; CDP-diacylglycerol from sn-glycerol 3-phosphate: step 3/3.</text>
</comment>
<dbReference type="PANTHER" id="PTHR46382:SF1">
    <property type="entry name" value="PHOSPHATIDATE CYTIDYLYLTRANSFERASE"/>
    <property type="match status" value="1"/>
</dbReference>
<keyword evidence="12" id="KW-0548">Nucleotidyltransferase</keyword>
<reference evidence="25 26" key="1">
    <citation type="submission" date="2019-05" db="EMBL/GenBank/DDBJ databases">
        <title>Verrucobacter flavum gen. nov., sp. nov. a new member of the family Verrucomicrobiaceae.</title>
        <authorList>
            <person name="Szuroczki S."/>
            <person name="Abbaszade G."/>
            <person name="Szabo A."/>
            <person name="Felfoldi T."/>
            <person name="Schumann P."/>
            <person name="Boka K."/>
            <person name="Keki Z."/>
            <person name="Toumi M."/>
            <person name="Toth E."/>
        </authorList>
    </citation>
    <scope>NUCLEOTIDE SEQUENCE [LARGE SCALE GENOMIC DNA]</scope>
    <source>
        <strain evidence="25 26">MG-N-17</strain>
    </source>
</reference>
<feature type="transmembrane region" description="Helical" evidence="24">
    <location>
        <begin position="44"/>
        <end position="62"/>
    </location>
</feature>
<dbReference type="EMBL" id="VAUV01000030">
    <property type="protein sequence ID" value="TLD68222.1"/>
    <property type="molecule type" value="Genomic_DNA"/>
</dbReference>
<protein>
    <recommendedName>
        <fullName evidence="7">Phosphatidate cytidylyltransferase</fullName>
        <ecNumber evidence="6">2.7.7.41</ecNumber>
    </recommendedName>
    <alternativeName>
        <fullName evidence="20">CDP-DAG synthase</fullName>
    </alternativeName>
    <alternativeName>
        <fullName evidence="22">CDP-DG synthase</fullName>
    </alternativeName>
    <alternativeName>
        <fullName evidence="18">CDP-diacylglycerol synthase</fullName>
    </alternativeName>
    <alternativeName>
        <fullName evidence="21">CDP-diglyceride pyrophosphorylase</fullName>
    </alternativeName>
    <alternativeName>
        <fullName evidence="23">CDP-diglyceride synthase</fullName>
    </alternativeName>
    <alternativeName>
        <fullName evidence="19">CTP:phosphatidate cytidylyltransferase</fullName>
    </alternativeName>
</protein>
<feature type="transmembrane region" description="Helical" evidence="24">
    <location>
        <begin position="101"/>
        <end position="123"/>
    </location>
</feature>
<comment type="pathway">
    <text evidence="4">Lipid metabolism.</text>
</comment>
<dbReference type="GO" id="GO:0005886">
    <property type="term" value="C:plasma membrane"/>
    <property type="evidence" value="ECO:0007669"/>
    <property type="project" value="UniProtKB-SubCell"/>
</dbReference>
<comment type="caution">
    <text evidence="25">The sequence shown here is derived from an EMBL/GenBank/DDBJ whole genome shotgun (WGS) entry which is preliminary data.</text>
</comment>
<dbReference type="Pfam" id="PF01148">
    <property type="entry name" value="CTP_transf_1"/>
    <property type="match status" value="1"/>
</dbReference>
<comment type="catalytic activity">
    <reaction evidence="1">
        <text>a 1,2-diacyl-sn-glycero-3-phosphate + CTP + H(+) = a CDP-1,2-diacyl-sn-glycerol + diphosphate</text>
        <dbReference type="Rhea" id="RHEA:16229"/>
        <dbReference type="ChEBI" id="CHEBI:15378"/>
        <dbReference type="ChEBI" id="CHEBI:33019"/>
        <dbReference type="ChEBI" id="CHEBI:37563"/>
        <dbReference type="ChEBI" id="CHEBI:58332"/>
        <dbReference type="ChEBI" id="CHEBI:58608"/>
        <dbReference type="EC" id="2.7.7.41"/>
    </reaction>
</comment>
<evidence type="ECO:0000256" key="24">
    <source>
        <dbReference type="SAM" id="Phobius"/>
    </source>
</evidence>
<keyword evidence="11 24" id="KW-0812">Transmembrane</keyword>
<evidence type="ECO:0000256" key="12">
    <source>
        <dbReference type="ARBA" id="ARBA00022695"/>
    </source>
</evidence>
<dbReference type="GO" id="GO:0004605">
    <property type="term" value="F:phosphatidate cytidylyltransferase activity"/>
    <property type="evidence" value="ECO:0007669"/>
    <property type="project" value="UniProtKB-EC"/>
</dbReference>
<comment type="subcellular location">
    <subcellularLocation>
        <location evidence="2">Cell membrane</location>
        <topology evidence="2">Multi-pass membrane protein</topology>
    </subcellularLocation>
</comment>
<organism evidence="25 26">
    <name type="scientific">Phragmitibacter flavus</name>
    <dbReference type="NCBI Taxonomy" id="2576071"/>
    <lineage>
        <taxon>Bacteria</taxon>
        <taxon>Pseudomonadati</taxon>
        <taxon>Verrucomicrobiota</taxon>
        <taxon>Verrucomicrobiia</taxon>
        <taxon>Verrucomicrobiales</taxon>
        <taxon>Verrucomicrobiaceae</taxon>
        <taxon>Phragmitibacter</taxon>
    </lineage>
</organism>
<keyword evidence="16" id="KW-0594">Phospholipid biosynthesis</keyword>
<evidence type="ECO:0000256" key="17">
    <source>
        <dbReference type="ARBA" id="ARBA00023264"/>
    </source>
</evidence>
<dbReference type="PANTHER" id="PTHR46382">
    <property type="entry name" value="PHOSPHATIDATE CYTIDYLYLTRANSFERASE"/>
    <property type="match status" value="1"/>
</dbReference>
<dbReference type="EC" id="2.7.7.41" evidence="6"/>
<feature type="transmembrane region" description="Helical" evidence="24">
    <location>
        <begin position="207"/>
        <end position="225"/>
    </location>
</feature>
<evidence type="ECO:0000256" key="18">
    <source>
        <dbReference type="ARBA" id="ARBA00029893"/>
    </source>
</evidence>
<evidence type="ECO:0000256" key="5">
    <source>
        <dbReference type="ARBA" id="ARBA00010185"/>
    </source>
</evidence>
<evidence type="ECO:0000256" key="20">
    <source>
        <dbReference type="ARBA" id="ARBA00032253"/>
    </source>
</evidence>
<dbReference type="GO" id="GO:0016024">
    <property type="term" value="P:CDP-diacylglycerol biosynthetic process"/>
    <property type="evidence" value="ECO:0007669"/>
    <property type="project" value="TreeGrafter"/>
</dbReference>
<evidence type="ECO:0000256" key="4">
    <source>
        <dbReference type="ARBA" id="ARBA00005189"/>
    </source>
</evidence>
<feature type="transmembrane region" description="Helical" evidence="24">
    <location>
        <begin position="74"/>
        <end position="95"/>
    </location>
</feature>
<evidence type="ECO:0000256" key="19">
    <source>
        <dbReference type="ARBA" id="ARBA00031825"/>
    </source>
</evidence>
<evidence type="ECO:0000256" key="8">
    <source>
        <dbReference type="ARBA" id="ARBA00022475"/>
    </source>
</evidence>
<feature type="transmembrane region" description="Helical" evidence="24">
    <location>
        <begin position="276"/>
        <end position="300"/>
    </location>
</feature>
<dbReference type="AlphaFoldDB" id="A0A5R8K797"/>
<evidence type="ECO:0000256" key="11">
    <source>
        <dbReference type="ARBA" id="ARBA00022692"/>
    </source>
</evidence>
<evidence type="ECO:0000256" key="1">
    <source>
        <dbReference type="ARBA" id="ARBA00001698"/>
    </source>
</evidence>
<evidence type="ECO:0000256" key="10">
    <source>
        <dbReference type="ARBA" id="ARBA00022679"/>
    </source>
</evidence>
<dbReference type="OrthoDB" id="9799199at2"/>
<evidence type="ECO:0000256" key="23">
    <source>
        <dbReference type="ARBA" id="ARBA00033406"/>
    </source>
</evidence>